<evidence type="ECO:0000313" key="3">
    <source>
        <dbReference type="EMBL" id="HIR89445.1"/>
    </source>
</evidence>
<name>A0A9D1JE61_9FIRM</name>
<protein>
    <recommendedName>
        <fullName evidence="5">DUF3298 domain-containing protein</fullName>
    </recommendedName>
</protein>
<reference evidence="3" key="1">
    <citation type="submission" date="2020-10" db="EMBL/GenBank/DDBJ databases">
        <authorList>
            <person name="Gilroy R."/>
        </authorList>
    </citation>
    <scope>NUCLEOTIDE SEQUENCE</scope>
    <source>
        <strain evidence="3">ChiW13-3771</strain>
    </source>
</reference>
<dbReference type="Proteomes" id="UP000824201">
    <property type="component" value="Unassembled WGS sequence"/>
</dbReference>
<evidence type="ECO:0008006" key="5">
    <source>
        <dbReference type="Google" id="ProtNLM"/>
    </source>
</evidence>
<sequence length="323" mass="34354">MRKYKKISMALLLASIVCLSGCQAQKGETQTNDASDSIATPVQTTPMAEETTPMESSSSESVPVQSSLSESTPAQTTPAAQTSESAAESIAETEPVSTAPSSVSTTESPAETSAAAVPASNLVSRTDGSALSADASMTYPIINVGSDTLNAAINNDIVAQNTALLQTYAASYSDVRLNYQTAFLDSKNVLYTSYYMDYTQPGNTKSNTFMFTRIYDLKRGGAAVRVTDLTYSARELAHALLTQDLDTYANTSLDPNIWAAQKAIILSQSEDALTNQLEKADFGSNNPSATIFTRKPADGLMTIYYPVGASLGDYAAFTVKVYE</sequence>
<feature type="region of interest" description="Disordered" evidence="1">
    <location>
        <begin position="27"/>
        <end position="119"/>
    </location>
</feature>
<dbReference type="EMBL" id="DVHN01000143">
    <property type="protein sequence ID" value="HIR89445.1"/>
    <property type="molecule type" value="Genomic_DNA"/>
</dbReference>
<feature type="chain" id="PRO_5038606918" description="DUF3298 domain-containing protein" evidence="2">
    <location>
        <begin position="25"/>
        <end position="323"/>
    </location>
</feature>
<accession>A0A9D1JE61</accession>
<organism evidence="3 4">
    <name type="scientific">Candidatus Fimimorpha faecalis</name>
    <dbReference type="NCBI Taxonomy" id="2840824"/>
    <lineage>
        <taxon>Bacteria</taxon>
        <taxon>Bacillati</taxon>
        <taxon>Bacillota</taxon>
        <taxon>Clostridia</taxon>
        <taxon>Eubacteriales</taxon>
        <taxon>Candidatus Fimimorpha</taxon>
    </lineage>
</organism>
<feature type="signal peptide" evidence="2">
    <location>
        <begin position="1"/>
        <end position="24"/>
    </location>
</feature>
<dbReference type="AlphaFoldDB" id="A0A9D1JE61"/>
<feature type="compositionally biased region" description="Polar residues" evidence="1">
    <location>
        <begin position="27"/>
        <end position="43"/>
    </location>
</feature>
<gene>
    <name evidence="3" type="ORF">IAC96_10885</name>
</gene>
<evidence type="ECO:0000256" key="2">
    <source>
        <dbReference type="SAM" id="SignalP"/>
    </source>
</evidence>
<keyword evidence="2" id="KW-0732">Signal</keyword>
<reference evidence="3" key="2">
    <citation type="journal article" date="2021" name="PeerJ">
        <title>Extensive microbial diversity within the chicken gut microbiome revealed by metagenomics and culture.</title>
        <authorList>
            <person name="Gilroy R."/>
            <person name="Ravi A."/>
            <person name="Getino M."/>
            <person name="Pursley I."/>
            <person name="Horton D.L."/>
            <person name="Alikhan N.F."/>
            <person name="Baker D."/>
            <person name="Gharbi K."/>
            <person name="Hall N."/>
            <person name="Watson M."/>
            <person name="Adriaenssens E.M."/>
            <person name="Foster-Nyarko E."/>
            <person name="Jarju S."/>
            <person name="Secka A."/>
            <person name="Antonio M."/>
            <person name="Oren A."/>
            <person name="Chaudhuri R.R."/>
            <person name="La Ragione R."/>
            <person name="Hildebrand F."/>
            <person name="Pallen M.J."/>
        </authorList>
    </citation>
    <scope>NUCLEOTIDE SEQUENCE</scope>
    <source>
        <strain evidence="3">ChiW13-3771</strain>
    </source>
</reference>
<comment type="caution">
    <text evidence="3">The sequence shown here is derived from an EMBL/GenBank/DDBJ whole genome shotgun (WGS) entry which is preliminary data.</text>
</comment>
<evidence type="ECO:0000313" key="4">
    <source>
        <dbReference type="Proteomes" id="UP000824201"/>
    </source>
</evidence>
<feature type="compositionally biased region" description="Low complexity" evidence="1">
    <location>
        <begin position="44"/>
        <end position="119"/>
    </location>
</feature>
<evidence type="ECO:0000256" key="1">
    <source>
        <dbReference type="SAM" id="MobiDB-lite"/>
    </source>
</evidence>
<proteinExistence type="predicted"/>